<dbReference type="SUPFAM" id="SSF53597">
    <property type="entry name" value="Dihydrofolate reductase-like"/>
    <property type="match status" value="1"/>
</dbReference>
<dbReference type="Pfam" id="PF01872">
    <property type="entry name" value="RibD_C"/>
    <property type="match status" value="1"/>
</dbReference>
<sequence>MSVIVIGFTTLDGRVTDPDGSDGTPGGGWMFRHGPEHVSGDKFRLGATLDDGVLLLGRRTWQHFATLWPTRDDPFSARMNAAAKLVATRTLTDASAWANSRLLEGDLLTAVKAEQRDVVVTGSVGVVHQLIAADLVDEYRILTVPVVLGAGARLFPDGASAADLRCVQAEQVGPMRYARYRRS</sequence>
<comment type="caution">
    <text evidence="2">The sequence shown here is derived from an EMBL/GenBank/DDBJ whole genome shotgun (WGS) entry which is preliminary data.</text>
</comment>
<evidence type="ECO:0000313" key="3">
    <source>
        <dbReference type="Proteomes" id="UP000032066"/>
    </source>
</evidence>
<evidence type="ECO:0000313" key="2">
    <source>
        <dbReference type="EMBL" id="KIQ66254.1"/>
    </source>
</evidence>
<dbReference type="PATRIC" id="fig|2064.6.peg.190"/>
<dbReference type="AlphaFoldDB" id="A0A0D0PUQ2"/>
<feature type="domain" description="Bacterial bifunctional deaminase-reductase C-terminal" evidence="1">
    <location>
        <begin position="3"/>
        <end position="174"/>
    </location>
</feature>
<dbReference type="STRING" id="2064.TR51_00850"/>
<evidence type="ECO:0000259" key="1">
    <source>
        <dbReference type="Pfam" id="PF01872"/>
    </source>
</evidence>
<gene>
    <name evidence="2" type="ORF">TR51_00850</name>
</gene>
<accession>A0A0D0PUQ2</accession>
<dbReference type="InterPro" id="IPR002734">
    <property type="entry name" value="RibDG_C"/>
</dbReference>
<dbReference type="Proteomes" id="UP000032066">
    <property type="component" value="Unassembled WGS sequence"/>
</dbReference>
<dbReference type="InterPro" id="IPR024072">
    <property type="entry name" value="DHFR-like_dom_sf"/>
</dbReference>
<protein>
    <submittedName>
        <fullName evidence="2">Riboflavin biosynthesis protein RibD</fullName>
    </submittedName>
</protein>
<dbReference type="GO" id="GO:0008703">
    <property type="term" value="F:5-amino-6-(5-phosphoribosylamino)uracil reductase activity"/>
    <property type="evidence" value="ECO:0007669"/>
    <property type="project" value="InterPro"/>
</dbReference>
<dbReference type="GO" id="GO:0009231">
    <property type="term" value="P:riboflavin biosynthetic process"/>
    <property type="evidence" value="ECO:0007669"/>
    <property type="project" value="InterPro"/>
</dbReference>
<dbReference type="OrthoDB" id="7342392at2"/>
<name>A0A0D0PUQ2_KITGR</name>
<organism evidence="2 3">
    <name type="scientific">Kitasatospora griseola</name>
    <name type="common">Streptomyces griseolosporeus</name>
    <dbReference type="NCBI Taxonomy" id="2064"/>
    <lineage>
        <taxon>Bacteria</taxon>
        <taxon>Bacillati</taxon>
        <taxon>Actinomycetota</taxon>
        <taxon>Actinomycetes</taxon>
        <taxon>Kitasatosporales</taxon>
        <taxon>Streptomycetaceae</taxon>
        <taxon>Kitasatospora</taxon>
    </lineage>
</organism>
<reference evidence="2 3" key="1">
    <citation type="submission" date="2015-02" db="EMBL/GenBank/DDBJ databases">
        <title>Draft genome sequence of Kitasatospora griseola MF730-N6, a bafilomycin, terpentecin and satosporin producer.</title>
        <authorList>
            <person name="Arens J.C."/>
            <person name="Haltli B."/>
            <person name="Kerr R.G."/>
        </authorList>
    </citation>
    <scope>NUCLEOTIDE SEQUENCE [LARGE SCALE GENOMIC DNA]</scope>
    <source>
        <strain evidence="2 3">MF730-N6</strain>
    </source>
</reference>
<dbReference type="EMBL" id="JXZB01000001">
    <property type="protein sequence ID" value="KIQ66254.1"/>
    <property type="molecule type" value="Genomic_DNA"/>
</dbReference>
<keyword evidence="3" id="KW-1185">Reference proteome</keyword>
<proteinExistence type="predicted"/>
<dbReference type="RefSeq" id="WP_043907321.1">
    <property type="nucleotide sequence ID" value="NZ_JXZB01000001.1"/>
</dbReference>
<dbReference type="Gene3D" id="3.40.430.10">
    <property type="entry name" value="Dihydrofolate Reductase, subunit A"/>
    <property type="match status" value="1"/>
</dbReference>